<dbReference type="InterPro" id="IPR015421">
    <property type="entry name" value="PyrdxlP-dep_Trfase_major"/>
</dbReference>
<dbReference type="SUPFAM" id="SSF53383">
    <property type="entry name" value="PLP-dependent transferases"/>
    <property type="match status" value="1"/>
</dbReference>
<evidence type="ECO:0000313" key="7">
    <source>
        <dbReference type="Proteomes" id="UP000190852"/>
    </source>
</evidence>
<dbReference type="EMBL" id="FUYQ01000013">
    <property type="protein sequence ID" value="SKB61734.1"/>
    <property type="molecule type" value="Genomic_DNA"/>
</dbReference>
<dbReference type="InterPro" id="IPR015424">
    <property type="entry name" value="PyrdxlP-dep_Trfase"/>
</dbReference>
<organism evidence="6 7">
    <name type="scientific">Parabacteroides chartae</name>
    <dbReference type="NCBI Taxonomy" id="1037355"/>
    <lineage>
        <taxon>Bacteria</taxon>
        <taxon>Pseudomonadati</taxon>
        <taxon>Bacteroidota</taxon>
        <taxon>Bacteroidia</taxon>
        <taxon>Bacteroidales</taxon>
        <taxon>Tannerellaceae</taxon>
        <taxon>Parabacteroides</taxon>
    </lineage>
</organism>
<dbReference type="InterPro" id="IPR020578">
    <property type="entry name" value="Aminotrans_V_PyrdxlP_BS"/>
</dbReference>
<dbReference type="Proteomes" id="UP000190852">
    <property type="component" value="Unassembled WGS sequence"/>
</dbReference>
<keyword evidence="2" id="KW-0663">Pyridoxal phosphate</keyword>
<evidence type="ECO:0000259" key="5">
    <source>
        <dbReference type="Pfam" id="PF00266"/>
    </source>
</evidence>
<dbReference type="InterPro" id="IPR000192">
    <property type="entry name" value="Aminotrans_V_dom"/>
</dbReference>
<dbReference type="Pfam" id="PF00266">
    <property type="entry name" value="Aminotran_5"/>
    <property type="match status" value="1"/>
</dbReference>
<gene>
    <name evidence="6" type="ORF">SAMN05660349_02042</name>
</gene>
<evidence type="ECO:0000256" key="4">
    <source>
        <dbReference type="RuleBase" id="RU004504"/>
    </source>
</evidence>
<protein>
    <submittedName>
        <fullName evidence="6">Cysteine desulfurase family protein</fullName>
    </submittedName>
</protein>
<proteinExistence type="inferred from homology"/>
<evidence type="ECO:0000256" key="3">
    <source>
        <dbReference type="RuleBase" id="RU004075"/>
    </source>
</evidence>
<reference evidence="7" key="1">
    <citation type="submission" date="2017-02" db="EMBL/GenBank/DDBJ databases">
        <authorList>
            <person name="Varghese N."/>
            <person name="Submissions S."/>
        </authorList>
    </citation>
    <scope>NUCLEOTIDE SEQUENCE [LARGE SCALE GENOMIC DNA]</scope>
    <source>
        <strain evidence="7">DSM 24967</strain>
    </source>
</reference>
<dbReference type="Gene3D" id="3.90.1150.10">
    <property type="entry name" value="Aspartate Aminotransferase, domain 1"/>
    <property type="match status" value="1"/>
</dbReference>
<dbReference type="NCBIfam" id="TIGR01977">
    <property type="entry name" value="am_tr_V_EF2568"/>
    <property type="match status" value="1"/>
</dbReference>
<sequence length="375" mass="40298">MNCYFDNASTSFPKPPEVASRIIRYLTDEGGTYGRAAYQRVHEATRQVEQCRDALSALLGVADPEKIAFASNATSALNTVLLGVSSRPTVIWVSPMEHNAVMRPLWHLHRTLGIRMEVLPAMGDGSIDTDALGKLPAGEDSLFVINHLSNVNGVIQPMAEISRLATSRGWKIILDAAQSLGEIPVEAVNWNIDCVAFTGHKALMGPTGTGGFYCKSPQELALTHFGGTGSLSDSYEMPAEMPDRFQAGTPNVAGIVGLLSALENRPAACHTPSDVLACMRELSKLPGIKIYGAKQSDQQGELCSFTHQSQPPATISQKLFERHGIETRSGLHCAPLAHRTLGTFPSGTVRIALSPYHTVADLENLIKAIADVATN</sequence>
<evidence type="ECO:0000313" key="6">
    <source>
        <dbReference type="EMBL" id="SKB61734.1"/>
    </source>
</evidence>
<dbReference type="PANTHER" id="PTHR43586">
    <property type="entry name" value="CYSTEINE DESULFURASE"/>
    <property type="match status" value="1"/>
</dbReference>
<accession>A0A1T5CQN1</accession>
<dbReference type="AlphaFoldDB" id="A0A1T5CQN1"/>
<comment type="cofactor">
    <cofactor evidence="1 4">
        <name>pyridoxal 5'-phosphate</name>
        <dbReference type="ChEBI" id="CHEBI:597326"/>
    </cofactor>
</comment>
<evidence type="ECO:0000256" key="1">
    <source>
        <dbReference type="ARBA" id="ARBA00001933"/>
    </source>
</evidence>
<dbReference type="RefSeq" id="WP_079683541.1">
    <property type="nucleotide sequence ID" value="NZ_FUYQ01000013.1"/>
</dbReference>
<dbReference type="Gene3D" id="3.40.640.10">
    <property type="entry name" value="Type I PLP-dependent aspartate aminotransferase-like (Major domain)"/>
    <property type="match status" value="1"/>
</dbReference>
<name>A0A1T5CQN1_9BACT</name>
<evidence type="ECO:0000256" key="2">
    <source>
        <dbReference type="ARBA" id="ARBA00022898"/>
    </source>
</evidence>
<feature type="domain" description="Aminotransferase class V" evidence="5">
    <location>
        <begin position="4"/>
        <end position="365"/>
    </location>
</feature>
<dbReference type="PANTHER" id="PTHR43586:SF4">
    <property type="entry name" value="ISOPENICILLIN N EPIMERASE"/>
    <property type="match status" value="1"/>
</dbReference>
<comment type="similarity">
    <text evidence="3">Belongs to the class-V pyridoxal-phosphate-dependent aminotransferase family.</text>
</comment>
<dbReference type="PROSITE" id="PS00595">
    <property type="entry name" value="AA_TRANSFER_CLASS_5"/>
    <property type="match status" value="1"/>
</dbReference>
<dbReference type="InterPro" id="IPR010969">
    <property type="entry name" value="Cys_dSase-rel_unknwn_funct"/>
</dbReference>
<dbReference type="InterPro" id="IPR015422">
    <property type="entry name" value="PyrdxlP-dep_Trfase_small"/>
</dbReference>
<keyword evidence="7" id="KW-1185">Reference proteome</keyword>